<proteinExistence type="predicted"/>
<reference evidence="2 3" key="1">
    <citation type="journal article" date="2021" name="Commun. Biol.">
        <title>The genome of Shorea leprosula (Dipterocarpaceae) highlights the ecological relevance of drought in aseasonal tropical rainforests.</title>
        <authorList>
            <person name="Ng K.K.S."/>
            <person name="Kobayashi M.J."/>
            <person name="Fawcett J.A."/>
            <person name="Hatakeyama M."/>
            <person name="Paape T."/>
            <person name="Ng C.H."/>
            <person name="Ang C.C."/>
            <person name="Tnah L.H."/>
            <person name="Lee C.T."/>
            <person name="Nishiyama T."/>
            <person name="Sese J."/>
            <person name="O'Brien M.J."/>
            <person name="Copetti D."/>
            <person name="Mohd Noor M.I."/>
            <person name="Ong R.C."/>
            <person name="Putra M."/>
            <person name="Sireger I.Z."/>
            <person name="Indrioko S."/>
            <person name="Kosugi Y."/>
            <person name="Izuno A."/>
            <person name="Isagi Y."/>
            <person name="Lee S.L."/>
            <person name="Shimizu K.K."/>
        </authorList>
    </citation>
    <scope>NUCLEOTIDE SEQUENCE [LARGE SCALE GENOMIC DNA]</scope>
    <source>
        <strain evidence="2">214</strain>
    </source>
</reference>
<organism evidence="2 3">
    <name type="scientific">Rubroshorea leprosula</name>
    <dbReference type="NCBI Taxonomy" id="152421"/>
    <lineage>
        <taxon>Eukaryota</taxon>
        <taxon>Viridiplantae</taxon>
        <taxon>Streptophyta</taxon>
        <taxon>Embryophyta</taxon>
        <taxon>Tracheophyta</taxon>
        <taxon>Spermatophyta</taxon>
        <taxon>Magnoliopsida</taxon>
        <taxon>eudicotyledons</taxon>
        <taxon>Gunneridae</taxon>
        <taxon>Pentapetalae</taxon>
        <taxon>rosids</taxon>
        <taxon>malvids</taxon>
        <taxon>Malvales</taxon>
        <taxon>Dipterocarpaceae</taxon>
        <taxon>Rubroshorea</taxon>
    </lineage>
</organism>
<accession>A0AAV5LMV8</accession>
<dbReference type="EMBL" id="BPVZ01000130">
    <property type="protein sequence ID" value="GKV38750.1"/>
    <property type="molecule type" value="Genomic_DNA"/>
</dbReference>
<evidence type="ECO:0000313" key="3">
    <source>
        <dbReference type="Proteomes" id="UP001054252"/>
    </source>
</evidence>
<protein>
    <submittedName>
        <fullName evidence="2">Uncharacterized protein</fullName>
    </submittedName>
</protein>
<feature type="compositionally biased region" description="Basic and acidic residues" evidence="1">
    <location>
        <begin position="78"/>
        <end position="87"/>
    </location>
</feature>
<keyword evidence="3" id="KW-1185">Reference proteome</keyword>
<feature type="region of interest" description="Disordered" evidence="1">
    <location>
        <begin position="78"/>
        <end position="118"/>
    </location>
</feature>
<dbReference type="AlphaFoldDB" id="A0AAV5LMV8"/>
<comment type="caution">
    <text evidence="2">The sequence shown here is derived from an EMBL/GenBank/DDBJ whole genome shotgun (WGS) entry which is preliminary data.</text>
</comment>
<sequence length="118" mass="12797">MGGQSHLFLLHTSSRAAVVQRILAAPCTLCNPIKRYSEGSNEGGEDFLRLAKTKDVQATDQEKAPSLEDEFERVAEEKSKAREEVKGAEQGVASQTTEKVYDGAEEATIVDPSKVESA</sequence>
<gene>
    <name evidence="2" type="ORF">SLEP1_g46629</name>
</gene>
<evidence type="ECO:0000256" key="1">
    <source>
        <dbReference type="SAM" id="MobiDB-lite"/>
    </source>
</evidence>
<evidence type="ECO:0000313" key="2">
    <source>
        <dbReference type="EMBL" id="GKV38750.1"/>
    </source>
</evidence>
<dbReference type="Proteomes" id="UP001054252">
    <property type="component" value="Unassembled WGS sequence"/>
</dbReference>
<name>A0AAV5LMV8_9ROSI</name>